<dbReference type="OrthoDB" id="7836640at2"/>
<proteinExistence type="predicted"/>
<evidence type="ECO:0000313" key="3">
    <source>
        <dbReference type="Proteomes" id="UP000194664"/>
    </source>
</evidence>
<evidence type="ECO:0008006" key="4">
    <source>
        <dbReference type="Google" id="ProtNLM"/>
    </source>
</evidence>
<evidence type="ECO:0000313" key="2">
    <source>
        <dbReference type="EMBL" id="OUD10736.1"/>
    </source>
</evidence>
<evidence type="ECO:0000256" key="1">
    <source>
        <dbReference type="SAM" id="SignalP"/>
    </source>
</evidence>
<keyword evidence="3" id="KW-1185">Reference proteome</keyword>
<dbReference type="RefSeq" id="WP_086450382.1">
    <property type="nucleotide sequence ID" value="NZ_MSPP01000001.1"/>
</dbReference>
<dbReference type="AlphaFoldDB" id="A0A251X2A4"/>
<dbReference type="InterPro" id="IPR046705">
    <property type="entry name" value="DUF6778"/>
</dbReference>
<sequence length="194" mass="21398">MQLIKAACACLLAAFVAGCTMGDDVTRNATVQLPLADVSDQYLPTYTVKDVRISVPLNLSVSEANSIKPRADIVWRGDLGFDRHEQLRVLFEEAAAEGAELMQGDVDVVVDLTVTKFHGMTQHSRYAYKGDYDIHYTYVVRDAVTDAVIEGPTEIEVSLVSTPEAAIYMDASGYTERQYVKDYLVPLLSSTLTH</sequence>
<accession>A0A251X2A4</accession>
<dbReference type="PROSITE" id="PS51257">
    <property type="entry name" value="PROKAR_LIPOPROTEIN"/>
    <property type="match status" value="1"/>
</dbReference>
<comment type="caution">
    <text evidence="2">The sequence shown here is derived from an EMBL/GenBank/DDBJ whole genome shotgun (WGS) entry which is preliminary data.</text>
</comment>
<organism evidence="2 3">
    <name type="scientific">Marivivens niveibacter</name>
    <dbReference type="NCBI Taxonomy" id="1930667"/>
    <lineage>
        <taxon>Bacteria</taxon>
        <taxon>Pseudomonadati</taxon>
        <taxon>Pseudomonadota</taxon>
        <taxon>Alphaproteobacteria</taxon>
        <taxon>Rhodobacterales</taxon>
        <taxon>Paracoccaceae</taxon>
        <taxon>Marivivens group</taxon>
        <taxon>Marivivens</taxon>
    </lineage>
</organism>
<feature type="signal peptide" evidence="1">
    <location>
        <begin position="1"/>
        <end position="22"/>
    </location>
</feature>
<feature type="chain" id="PRO_5013372743" description="ABC-type transport auxiliary lipoprotein component domain-containing protein" evidence="1">
    <location>
        <begin position="23"/>
        <end position="194"/>
    </location>
</feature>
<protein>
    <recommendedName>
        <fullName evidence="4">ABC-type transport auxiliary lipoprotein component domain-containing protein</fullName>
    </recommendedName>
</protein>
<keyword evidence="1" id="KW-0732">Signal</keyword>
<gene>
    <name evidence="2" type="ORF">BVC71_04425</name>
</gene>
<dbReference type="Pfam" id="PF20569">
    <property type="entry name" value="DUF6778"/>
    <property type="match status" value="1"/>
</dbReference>
<reference evidence="2 3" key="1">
    <citation type="submission" date="2016-12" db="EMBL/GenBank/DDBJ databases">
        <title>The draft genome sequence of HSLHS2.</title>
        <authorList>
            <person name="Hu D."/>
            <person name="Wang L."/>
            <person name="Shao Z."/>
        </authorList>
    </citation>
    <scope>NUCLEOTIDE SEQUENCE [LARGE SCALE GENOMIC DNA]</scope>
    <source>
        <strain evidence="2">MCCC 1A06712</strain>
    </source>
</reference>
<dbReference type="EMBL" id="MSPP01000001">
    <property type="protein sequence ID" value="OUD10736.1"/>
    <property type="molecule type" value="Genomic_DNA"/>
</dbReference>
<dbReference type="Proteomes" id="UP000194664">
    <property type="component" value="Unassembled WGS sequence"/>
</dbReference>
<name>A0A251X2A4_9RHOB</name>